<dbReference type="Gene3D" id="3.40.630.30">
    <property type="match status" value="1"/>
</dbReference>
<evidence type="ECO:0000256" key="2">
    <source>
        <dbReference type="ARBA" id="ARBA00023315"/>
    </source>
</evidence>
<reference evidence="4" key="1">
    <citation type="submission" date="2023-01" db="EMBL/GenBank/DDBJ databases">
        <title>Human gut microbiome strain richness.</title>
        <authorList>
            <person name="Chen-Liaw A."/>
        </authorList>
    </citation>
    <scope>NUCLEOTIDE SEQUENCE</scope>
    <source>
        <strain evidence="4">D55st1_G4_D55t1_190419</strain>
    </source>
</reference>
<dbReference type="InterPro" id="IPR000182">
    <property type="entry name" value="GNAT_dom"/>
</dbReference>
<dbReference type="PANTHER" id="PTHR43800">
    <property type="entry name" value="PEPTIDYL-LYSINE N-ACETYLTRANSFERASE YJAB"/>
    <property type="match status" value="1"/>
</dbReference>
<comment type="caution">
    <text evidence="4">The sequence shown here is derived from an EMBL/GenBank/DDBJ whole genome shotgun (WGS) entry which is preliminary data.</text>
</comment>
<dbReference type="InterPro" id="IPR016181">
    <property type="entry name" value="Acyl_CoA_acyltransferase"/>
</dbReference>
<proteinExistence type="predicted"/>
<feature type="domain" description="N-acetyltransferase" evidence="3">
    <location>
        <begin position="1"/>
        <end position="141"/>
    </location>
</feature>
<organism evidence="4 5">
    <name type="scientific">Faecalitalea cylindroides</name>
    <dbReference type="NCBI Taxonomy" id="39483"/>
    <lineage>
        <taxon>Bacteria</taxon>
        <taxon>Bacillati</taxon>
        <taxon>Bacillota</taxon>
        <taxon>Erysipelotrichia</taxon>
        <taxon>Erysipelotrichales</taxon>
        <taxon>Erysipelotrichaceae</taxon>
        <taxon>Faecalitalea</taxon>
    </lineage>
</organism>
<protein>
    <submittedName>
        <fullName evidence="4">N-acetyltransferase</fullName>
        <ecNumber evidence="4">2.3.1.-</ecNumber>
    </submittedName>
</protein>
<accession>A0AAW6FS10</accession>
<dbReference type="RefSeq" id="WP_195190955.1">
    <property type="nucleotide sequence ID" value="NZ_JADMUL010000007.1"/>
</dbReference>
<dbReference type="EMBL" id="JAQNCK010000007">
    <property type="protein sequence ID" value="MDC0827796.1"/>
    <property type="molecule type" value="Genomic_DNA"/>
</dbReference>
<evidence type="ECO:0000256" key="1">
    <source>
        <dbReference type="ARBA" id="ARBA00022679"/>
    </source>
</evidence>
<gene>
    <name evidence="4" type="ORF">POG00_03625</name>
</gene>
<dbReference type="PANTHER" id="PTHR43800:SF1">
    <property type="entry name" value="PEPTIDYL-LYSINE N-ACETYLTRANSFERASE YJAB"/>
    <property type="match status" value="1"/>
</dbReference>
<name>A0AAW6FS10_9FIRM</name>
<sequence length="152" mass="18187">MIRVLEEKDVDTVAKIWLETNIKAHDFIISNYWKEHYEIIKDMFLQAEVYVYEIEKEIMGFIGLDKEYIEGIFVLDQYQKRGIGKALLNHVKAKKEHLSLNVYQKNLNAIQFYQREDFCIQYEDVDKNTGEKEYRMVWNRPGSNLQNEGNLL</sequence>
<dbReference type="PROSITE" id="PS51186">
    <property type="entry name" value="GNAT"/>
    <property type="match status" value="1"/>
</dbReference>
<dbReference type="Pfam" id="PF13508">
    <property type="entry name" value="Acetyltransf_7"/>
    <property type="match status" value="1"/>
</dbReference>
<dbReference type="EC" id="2.3.1.-" evidence="4"/>
<dbReference type="SUPFAM" id="SSF55729">
    <property type="entry name" value="Acyl-CoA N-acyltransferases (Nat)"/>
    <property type="match status" value="1"/>
</dbReference>
<dbReference type="AlphaFoldDB" id="A0AAW6FS10"/>
<dbReference type="GO" id="GO:0016747">
    <property type="term" value="F:acyltransferase activity, transferring groups other than amino-acyl groups"/>
    <property type="evidence" value="ECO:0007669"/>
    <property type="project" value="InterPro"/>
</dbReference>
<evidence type="ECO:0000313" key="4">
    <source>
        <dbReference type="EMBL" id="MDC0827796.1"/>
    </source>
</evidence>
<keyword evidence="2 4" id="KW-0012">Acyltransferase</keyword>
<evidence type="ECO:0000259" key="3">
    <source>
        <dbReference type="PROSITE" id="PS51186"/>
    </source>
</evidence>
<dbReference type="Proteomes" id="UP001220658">
    <property type="component" value="Unassembled WGS sequence"/>
</dbReference>
<keyword evidence="1 4" id="KW-0808">Transferase</keyword>
<dbReference type="NCBIfam" id="NF007853">
    <property type="entry name" value="PRK10562.1"/>
    <property type="match status" value="1"/>
</dbReference>
<evidence type="ECO:0000313" key="5">
    <source>
        <dbReference type="Proteomes" id="UP001220658"/>
    </source>
</evidence>
<dbReference type="CDD" id="cd04301">
    <property type="entry name" value="NAT_SF"/>
    <property type="match status" value="1"/>
</dbReference>